<organism evidence="7 8">
    <name type="scientific">Cudoniella acicularis</name>
    <dbReference type="NCBI Taxonomy" id="354080"/>
    <lineage>
        <taxon>Eukaryota</taxon>
        <taxon>Fungi</taxon>
        <taxon>Dikarya</taxon>
        <taxon>Ascomycota</taxon>
        <taxon>Pezizomycotina</taxon>
        <taxon>Leotiomycetes</taxon>
        <taxon>Helotiales</taxon>
        <taxon>Tricladiaceae</taxon>
        <taxon>Cudoniella</taxon>
    </lineage>
</organism>
<evidence type="ECO:0000256" key="1">
    <source>
        <dbReference type="ARBA" id="ARBA00004141"/>
    </source>
</evidence>
<dbReference type="GO" id="GO:0016020">
    <property type="term" value="C:membrane"/>
    <property type="evidence" value="ECO:0007669"/>
    <property type="project" value="UniProtKB-SubCell"/>
</dbReference>
<gene>
    <name evidence="7" type="ORF">G7Y89_g4864</name>
</gene>
<evidence type="ECO:0000256" key="6">
    <source>
        <dbReference type="SAM" id="Phobius"/>
    </source>
</evidence>
<dbReference type="InterPro" id="IPR007568">
    <property type="entry name" value="RTA1"/>
</dbReference>
<dbReference type="PANTHER" id="PTHR31465">
    <property type="entry name" value="PROTEIN RTA1-RELATED"/>
    <property type="match status" value="1"/>
</dbReference>
<protein>
    <recommendedName>
        <fullName evidence="9">RTA1 like protein</fullName>
    </recommendedName>
</protein>
<evidence type="ECO:0000313" key="8">
    <source>
        <dbReference type="Proteomes" id="UP000566819"/>
    </source>
</evidence>
<keyword evidence="2 6" id="KW-0812">Transmembrane</keyword>
<name>A0A8H4RQ26_9HELO</name>
<evidence type="ECO:0000256" key="4">
    <source>
        <dbReference type="ARBA" id="ARBA00023136"/>
    </source>
</evidence>
<evidence type="ECO:0008006" key="9">
    <source>
        <dbReference type="Google" id="ProtNLM"/>
    </source>
</evidence>
<accession>A0A8H4RQ26</accession>
<dbReference type="Pfam" id="PF04479">
    <property type="entry name" value="RTA1"/>
    <property type="match status" value="1"/>
</dbReference>
<feature type="region of interest" description="Disordered" evidence="5">
    <location>
        <begin position="275"/>
        <end position="294"/>
    </location>
</feature>
<reference evidence="7 8" key="1">
    <citation type="submission" date="2020-03" db="EMBL/GenBank/DDBJ databases">
        <title>Draft Genome Sequence of Cudoniella acicularis.</title>
        <authorList>
            <person name="Buettner E."/>
            <person name="Kellner H."/>
        </authorList>
    </citation>
    <scope>NUCLEOTIDE SEQUENCE [LARGE SCALE GENOMIC DNA]</scope>
    <source>
        <strain evidence="7 8">DSM 108380</strain>
    </source>
</reference>
<keyword evidence="4 6" id="KW-0472">Membrane</keyword>
<dbReference type="PANTHER" id="PTHR31465:SF35">
    <property type="entry name" value="RTA1 DOMAIN PROTEIN-RELATED"/>
    <property type="match status" value="1"/>
</dbReference>
<dbReference type="AlphaFoldDB" id="A0A8H4RQ26"/>
<proteinExistence type="predicted"/>
<keyword evidence="3 6" id="KW-1133">Transmembrane helix</keyword>
<dbReference type="OrthoDB" id="3358017at2759"/>
<keyword evidence="8" id="KW-1185">Reference proteome</keyword>
<feature type="transmembrane region" description="Helical" evidence="6">
    <location>
        <begin position="121"/>
        <end position="139"/>
    </location>
</feature>
<feature type="transmembrane region" description="Helical" evidence="6">
    <location>
        <begin position="19"/>
        <end position="38"/>
    </location>
</feature>
<comment type="caution">
    <text evidence="7">The sequence shown here is derived from an EMBL/GenBank/DDBJ whole genome shotgun (WGS) entry which is preliminary data.</text>
</comment>
<feature type="transmembrane region" description="Helical" evidence="6">
    <location>
        <begin position="159"/>
        <end position="182"/>
    </location>
</feature>
<evidence type="ECO:0000313" key="7">
    <source>
        <dbReference type="EMBL" id="KAF4633258.1"/>
    </source>
</evidence>
<evidence type="ECO:0000256" key="2">
    <source>
        <dbReference type="ARBA" id="ARBA00022692"/>
    </source>
</evidence>
<feature type="transmembrane region" description="Helical" evidence="6">
    <location>
        <begin position="238"/>
        <end position="257"/>
    </location>
</feature>
<feature type="transmembrane region" description="Helical" evidence="6">
    <location>
        <begin position="45"/>
        <end position="64"/>
    </location>
</feature>
<evidence type="ECO:0000256" key="5">
    <source>
        <dbReference type="SAM" id="MobiDB-lite"/>
    </source>
</evidence>
<feature type="transmembrane region" description="Helical" evidence="6">
    <location>
        <begin position="203"/>
        <end position="223"/>
    </location>
</feature>
<evidence type="ECO:0000256" key="3">
    <source>
        <dbReference type="ARBA" id="ARBA00022989"/>
    </source>
</evidence>
<feature type="transmembrane region" description="Helical" evidence="6">
    <location>
        <begin position="80"/>
        <end position="101"/>
    </location>
</feature>
<sequence length="294" mass="32656">MAPTAGGETYILYRYNPSFAAAVIFIVLFGLSTLLHMVQLGLRRTWYFIPFVIGGIFETIGYAARAVNSKQSPNWSTTPYAIQSLMVLLAPTLFAASIYMVLARIIKLTDGESHSIIKARFLTATFVTGDVLSFLAQSAGGGMLVQAKTPDKLKLGQNVITGGLGIQVLFFGFFIIVAAIFHMRIRAAPSLRSQTVDVPWQQYLIILYVASTFIMIRSVFRIAEYVMGSDGLLLSHEIYLYIFDATLMFLMSAVFNVRHPCHIIPNKHDVIRDPESQGSGFELTEPATAHHRKH</sequence>
<dbReference type="EMBL" id="JAAMPI010000275">
    <property type="protein sequence ID" value="KAF4633258.1"/>
    <property type="molecule type" value="Genomic_DNA"/>
</dbReference>
<comment type="subcellular location">
    <subcellularLocation>
        <location evidence="1">Membrane</location>
        <topology evidence="1">Multi-pass membrane protein</topology>
    </subcellularLocation>
</comment>
<dbReference type="Proteomes" id="UP000566819">
    <property type="component" value="Unassembled WGS sequence"/>
</dbReference>